<name>A0ACB8D4U5_DERSI</name>
<organism evidence="1 2">
    <name type="scientific">Dermacentor silvarum</name>
    <name type="common">Tick</name>
    <dbReference type="NCBI Taxonomy" id="543639"/>
    <lineage>
        <taxon>Eukaryota</taxon>
        <taxon>Metazoa</taxon>
        <taxon>Ecdysozoa</taxon>
        <taxon>Arthropoda</taxon>
        <taxon>Chelicerata</taxon>
        <taxon>Arachnida</taxon>
        <taxon>Acari</taxon>
        <taxon>Parasitiformes</taxon>
        <taxon>Ixodida</taxon>
        <taxon>Ixodoidea</taxon>
        <taxon>Ixodidae</taxon>
        <taxon>Rhipicephalinae</taxon>
        <taxon>Dermacentor</taxon>
    </lineage>
</organism>
<proteinExistence type="predicted"/>
<dbReference type="EMBL" id="CM023472">
    <property type="protein sequence ID" value="KAH7959386.1"/>
    <property type="molecule type" value="Genomic_DNA"/>
</dbReference>
<evidence type="ECO:0000313" key="1">
    <source>
        <dbReference type="EMBL" id="KAH7959386.1"/>
    </source>
</evidence>
<sequence length="636" mass="68997">MSSGVKTGSYQAASPSRSILDGFASSSDTRPIIQENVYVILGHGRFQRVVLFCAVLCLTVLLLHAFAYRLIGRPVQHWCRPPKELLHMPVQEWKNVAIPVLPDGRFSECTVYDPPVPAEDASERKVVSCTKWEYAGDRQEDSIVSAWDLVCGRQWLYALSSSAYMMGAMVFVPLAGIASDHHGRRPTILACSFTMLFASLAAGSSQVFPMFLATRSLVAATSSATTLLVIIVLYEVTDNEHRALYNLLATSVGMVVATPLMSIVSMANPRWWLSHAFLVTVTAMAAAWCHMIEESPVWLIDTHRGRLAERVILCGAAQNGIDPAKTRATFKALRQQLQKRETASPTPTTGSATVVTRRWRATSVLVSWFGVCFAFYGTGLRETALDGQWAVSAFTLQVMLLVAVYNGITKWGHRVTLSMVLALLCVSSTFRTAVRHWNMAFPWTVLARLVVDSSAAVAMTVNYGYTTEVFPTSIRSMGLCTSYSIGRAGALLATFLHSVISDESLVFDAVMALLTFASGMAIQWLPEIFVHKKQVPTQEVAAMTEEKRKQALKASLGQGTEAVARKAKYRKSRSRAKQGGISPNVQTPSGTVSPTATGSPSAQSLSSPKVVKPSKLNKAGTSSGAGSPPSCGPISR</sequence>
<accession>A0ACB8D4U5</accession>
<dbReference type="Proteomes" id="UP000821865">
    <property type="component" value="Chromosome 3"/>
</dbReference>
<comment type="caution">
    <text evidence="1">The sequence shown here is derived from an EMBL/GenBank/DDBJ whole genome shotgun (WGS) entry which is preliminary data.</text>
</comment>
<reference evidence="1" key="1">
    <citation type="submission" date="2020-05" db="EMBL/GenBank/DDBJ databases">
        <title>Large-scale comparative analyses of tick genomes elucidate their genetic diversity and vector capacities.</title>
        <authorList>
            <person name="Jia N."/>
            <person name="Wang J."/>
            <person name="Shi W."/>
            <person name="Du L."/>
            <person name="Sun Y."/>
            <person name="Zhan W."/>
            <person name="Jiang J."/>
            <person name="Wang Q."/>
            <person name="Zhang B."/>
            <person name="Ji P."/>
            <person name="Sakyi L.B."/>
            <person name="Cui X."/>
            <person name="Yuan T."/>
            <person name="Jiang B."/>
            <person name="Yang W."/>
            <person name="Lam T.T.-Y."/>
            <person name="Chang Q."/>
            <person name="Ding S."/>
            <person name="Wang X."/>
            <person name="Zhu J."/>
            <person name="Ruan X."/>
            <person name="Zhao L."/>
            <person name="Wei J."/>
            <person name="Que T."/>
            <person name="Du C."/>
            <person name="Cheng J."/>
            <person name="Dai P."/>
            <person name="Han X."/>
            <person name="Huang E."/>
            <person name="Gao Y."/>
            <person name="Liu J."/>
            <person name="Shao H."/>
            <person name="Ye R."/>
            <person name="Li L."/>
            <person name="Wei W."/>
            <person name="Wang X."/>
            <person name="Wang C."/>
            <person name="Yang T."/>
            <person name="Huo Q."/>
            <person name="Li W."/>
            <person name="Guo W."/>
            <person name="Chen H."/>
            <person name="Zhou L."/>
            <person name="Ni X."/>
            <person name="Tian J."/>
            <person name="Zhou Y."/>
            <person name="Sheng Y."/>
            <person name="Liu T."/>
            <person name="Pan Y."/>
            <person name="Xia L."/>
            <person name="Li J."/>
            <person name="Zhao F."/>
            <person name="Cao W."/>
        </authorList>
    </citation>
    <scope>NUCLEOTIDE SEQUENCE</scope>
    <source>
        <strain evidence="1">Dsil-2018</strain>
    </source>
</reference>
<protein>
    <submittedName>
        <fullName evidence="1">Uncharacterized protein</fullName>
    </submittedName>
</protein>
<keyword evidence="2" id="KW-1185">Reference proteome</keyword>
<gene>
    <name evidence="1" type="ORF">HPB49_010737</name>
</gene>
<evidence type="ECO:0000313" key="2">
    <source>
        <dbReference type="Proteomes" id="UP000821865"/>
    </source>
</evidence>